<sequence length="611" mass="66689">MKFVRDPHHDGSPDHVSLGEGRARLRVRVPGGADAVYARVVEDGEGVTFRAERTHASGDAVWFEANVPVRPVVTNYRFAIVRGAEYTWLNQEGVHDHEVTDAADFRLVDGPPPPAWVTGTSVYQIFPDRFARDDDSVEPPAEHPDWALPRSWDDEPSAFGLTATREYFGGTLDGVRRRLDHLAALGVEVVYLTPVFPARSTHRYDAATFSEVDPLLGGDRALRELARAAHERGMRVMGDLTTNHTGDAHEWFLAARADADSAEAGFYHFTDHPDGYVGWLGVPSLPKLDYSSAELRRRVYGADDSVLVGWLSGPDALDGWRIDVANMTGRNGAQDLNREVSGEIAARMREVDNQRGGDGSWLLAEHFHDAGPDTHHDGWHGVMNYAGFTRPVWTWLNTAPERVRYLRTDSPLPRGGAEQAVRAMRATNAGLPWRVLTHSVNALSTHDSTRFRTVVGGDAGRHEVGVAAQVTLPGVPFVFAGDEIGMEGVDGENARRPMPWHRPEAWDLGTMEAHTRLLALRRELPALQTGGLRWLDAGPHHMTFLRSLGGQVVLVHLADGPHGALSAALADLDVPGLEVLARGGGARADLEGAERVELAADGPGYVIAVGL</sequence>
<dbReference type="PANTHER" id="PTHR10357:SF210">
    <property type="entry name" value="MALTODEXTRIN GLUCOSIDASE"/>
    <property type="match status" value="1"/>
</dbReference>
<reference evidence="4 5" key="1">
    <citation type="submission" date="2020-04" db="EMBL/GenBank/DDBJ databases">
        <title>MicrobeNet Type strains.</title>
        <authorList>
            <person name="Nicholson A.C."/>
        </authorList>
    </citation>
    <scope>NUCLEOTIDE SEQUENCE [LARGE SCALE GENOMIC DNA]</scope>
    <source>
        <strain evidence="4 5">ATCC 23612</strain>
    </source>
</reference>
<proteinExistence type="predicted"/>
<protein>
    <submittedName>
        <fullName evidence="4">Glycoside hydrolase family 13 protein</fullName>
    </submittedName>
</protein>
<evidence type="ECO:0000259" key="3">
    <source>
        <dbReference type="SMART" id="SM00642"/>
    </source>
</evidence>
<dbReference type="PANTHER" id="PTHR10357">
    <property type="entry name" value="ALPHA-AMYLASE FAMILY MEMBER"/>
    <property type="match status" value="1"/>
</dbReference>
<dbReference type="AlphaFoldDB" id="A0A7X6MIL2"/>
<dbReference type="InterPro" id="IPR006047">
    <property type="entry name" value="GH13_cat_dom"/>
</dbReference>
<keyword evidence="5" id="KW-1185">Reference proteome</keyword>
<dbReference type="EMBL" id="JAAXPG010000033">
    <property type="protein sequence ID" value="NKZ01210.1"/>
    <property type="molecule type" value="Genomic_DNA"/>
</dbReference>
<evidence type="ECO:0000313" key="5">
    <source>
        <dbReference type="Proteomes" id="UP000553209"/>
    </source>
</evidence>
<name>A0A7X6MIL2_9ACTN</name>
<keyword evidence="1 4" id="KW-0378">Hydrolase</keyword>
<dbReference type="GO" id="GO:0004553">
    <property type="term" value="F:hydrolase activity, hydrolyzing O-glycosyl compounds"/>
    <property type="evidence" value="ECO:0007669"/>
    <property type="project" value="InterPro"/>
</dbReference>
<dbReference type="Gene3D" id="3.20.20.80">
    <property type="entry name" value="Glycosidases"/>
    <property type="match status" value="1"/>
</dbReference>
<accession>A0A7X6MIL2</accession>
<dbReference type="GO" id="GO:0005975">
    <property type="term" value="P:carbohydrate metabolic process"/>
    <property type="evidence" value="ECO:0007669"/>
    <property type="project" value="InterPro"/>
</dbReference>
<feature type="domain" description="Glycosyl hydrolase family 13 catalytic" evidence="3">
    <location>
        <begin position="124"/>
        <end position="521"/>
    </location>
</feature>
<dbReference type="RefSeq" id="WP_061083047.1">
    <property type="nucleotide sequence ID" value="NZ_JAAXPG010000033.1"/>
</dbReference>
<dbReference type="InterPro" id="IPR004185">
    <property type="entry name" value="Glyco_hydro_13_lg-like_dom"/>
</dbReference>
<gene>
    <name evidence="4" type="ORF">HGB44_26585</name>
</gene>
<keyword evidence="2" id="KW-0326">Glycosidase</keyword>
<organism evidence="4 5">
    <name type="scientific">Nocardiopsis alborubida</name>
    <dbReference type="NCBI Taxonomy" id="146802"/>
    <lineage>
        <taxon>Bacteria</taxon>
        <taxon>Bacillati</taxon>
        <taxon>Actinomycetota</taxon>
        <taxon>Actinomycetes</taxon>
        <taxon>Streptosporangiales</taxon>
        <taxon>Nocardiopsidaceae</taxon>
        <taxon>Nocardiopsis</taxon>
    </lineage>
</organism>
<dbReference type="InterPro" id="IPR017853">
    <property type="entry name" value="GH"/>
</dbReference>
<dbReference type="Pfam" id="PF00128">
    <property type="entry name" value="Alpha-amylase"/>
    <property type="match status" value="1"/>
</dbReference>
<dbReference type="Proteomes" id="UP000553209">
    <property type="component" value="Unassembled WGS sequence"/>
</dbReference>
<comment type="caution">
    <text evidence="4">The sequence shown here is derived from an EMBL/GenBank/DDBJ whole genome shotgun (WGS) entry which is preliminary data.</text>
</comment>
<evidence type="ECO:0000313" key="4">
    <source>
        <dbReference type="EMBL" id="NKZ01210.1"/>
    </source>
</evidence>
<dbReference type="SUPFAM" id="SSF51445">
    <property type="entry name" value="(Trans)glycosidases"/>
    <property type="match status" value="1"/>
</dbReference>
<dbReference type="CDD" id="cd11338">
    <property type="entry name" value="AmyAc_CMD"/>
    <property type="match status" value="1"/>
</dbReference>
<dbReference type="CDD" id="cd02857">
    <property type="entry name" value="E_set_CDase_PDE_N"/>
    <property type="match status" value="1"/>
</dbReference>
<dbReference type="SMART" id="SM00642">
    <property type="entry name" value="Aamy"/>
    <property type="match status" value="1"/>
</dbReference>
<evidence type="ECO:0000256" key="1">
    <source>
        <dbReference type="ARBA" id="ARBA00022801"/>
    </source>
</evidence>
<evidence type="ECO:0000256" key="2">
    <source>
        <dbReference type="ARBA" id="ARBA00023295"/>
    </source>
</evidence>